<dbReference type="AlphaFoldDB" id="A0A8T0HAE1"/>
<dbReference type="InterPro" id="IPR016024">
    <property type="entry name" value="ARM-type_fold"/>
</dbReference>
<accession>A0A8T0HAE1</accession>
<protein>
    <recommendedName>
        <fullName evidence="1">DUF4042 domain-containing protein</fullName>
    </recommendedName>
</protein>
<dbReference type="SUPFAM" id="SSF48371">
    <property type="entry name" value="ARM repeat"/>
    <property type="match status" value="1"/>
</dbReference>
<evidence type="ECO:0000259" key="1">
    <source>
        <dbReference type="Pfam" id="PF13251"/>
    </source>
</evidence>
<dbReference type="Gene3D" id="1.25.10.10">
    <property type="entry name" value="Leucine-rich Repeat Variant"/>
    <property type="match status" value="1"/>
</dbReference>
<dbReference type="PANTHER" id="PTHR13366:SF0">
    <property type="entry name" value="HEAT REPEAT-CONTAINING PROTEIN 6"/>
    <property type="match status" value="1"/>
</dbReference>
<dbReference type="InterPro" id="IPR025283">
    <property type="entry name" value="DUF4042"/>
</dbReference>
<evidence type="ECO:0000313" key="2">
    <source>
        <dbReference type="EMBL" id="KAG0566092.1"/>
    </source>
</evidence>
<gene>
    <name evidence="2" type="ORF">KC19_7G038000</name>
</gene>
<dbReference type="InterPro" id="IPR011989">
    <property type="entry name" value="ARM-like"/>
</dbReference>
<dbReference type="InterPro" id="IPR052107">
    <property type="entry name" value="HEAT6"/>
</dbReference>
<dbReference type="Pfam" id="PF13251">
    <property type="entry name" value="DUF4042"/>
    <property type="match status" value="1"/>
</dbReference>
<keyword evidence="3" id="KW-1185">Reference proteome</keyword>
<dbReference type="Proteomes" id="UP000822688">
    <property type="component" value="Chromosome 7"/>
</dbReference>
<name>A0A8T0HAE1_CERPU</name>
<proteinExistence type="predicted"/>
<organism evidence="2 3">
    <name type="scientific">Ceratodon purpureus</name>
    <name type="common">Fire moss</name>
    <name type="synonym">Dicranum purpureum</name>
    <dbReference type="NCBI Taxonomy" id="3225"/>
    <lineage>
        <taxon>Eukaryota</taxon>
        <taxon>Viridiplantae</taxon>
        <taxon>Streptophyta</taxon>
        <taxon>Embryophyta</taxon>
        <taxon>Bryophyta</taxon>
        <taxon>Bryophytina</taxon>
        <taxon>Bryopsida</taxon>
        <taxon>Dicranidae</taxon>
        <taxon>Pseudoditrichales</taxon>
        <taxon>Ditrichaceae</taxon>
        <taxon>Ceratodon</taxon>
    </lineage>
</organism>
<evidence type="ECO:0000313" key="3">
    <source>
        <dbReference type="Proteomes" id="UP000822688"/>
    </source>
</evidence>
<dbReference type="PANTHER" id="PTHR13366">
    <property type="entry name" value="MALARIA ANTIGEN-RELATED"/>
    <property type="match status" value="1"/>
</dbReference>
<comment type="caution">
    <text evidence="2">The sequence shown here is derived from an EMBL/GenBank/DDBJ whole genome shotgun (WGS) entry which is preliminary data.</text>
</comment>
<dbReference type="EMBL" id="CM026428">
    <property type="protein sequence ID" value="KAG0566092.1"/>
    <property type="molecule type" value="Genomic_DNA"/>
</dbReference>
<reference evidence="2" key="1">
    <citation type="submission" date="2020-06" db="EMBL/GenBank/DDBJ databases">
        <title>WGS assembly of Ceratodon purpureus strain R40.</title>
        <authorList>
            <person name="Carey S.B."/>
            <person name="Jenkins J."/>
            <person name="Shu S."/>
            <person name="Lovell J.T."/>
            <person name="Sreedasyam A."/>
            <person name="Maumus F."/>
            <person name="Tiley G.P."/>
            <person name="Fernandez-Pozo N."/>
            <person name="Barry K."/>
            <person name="Chen C."/>
            <person name="Wang M."/>
            <person name="Lipzen A."/>
            <person name="Daum C."/>
            <person name="Saski C.A."/>
            <person name="Payton A.C."/>
            <person name="Mcbreen J.C."/>
            <person name="Conrad R.E."/>
            <person name="Kollar L.M."/>
            <person name="Olsson S."/>
            <person name="Huttunen S."/>
            <person name="Landis J.B."/>
            <person name="Wickett N.J."/>
            <person name="Johnson M.G."/>
            <person name="Rensing S.A."/>
            <person name="Grimwood J."/>
            <person name="Schmutz J."/>
            <person name="Mcdaniel S.F."/>
        </authorList>
    </citation>
    <scope>NUCLEOTIDE SEQUENCE</scope>
    <source>
        <strain evidence="2">R40</strain>
    </source>
</reference>
<sequence>MPRKHLGGGRPWQWVFESLRLAAEPASLVPTLLLFSPSILHCCQELPPKEVAGDVAFLVQAVSNKHLPVDCAEAARFCRLACTFVRSVFQHQQLEFNTDSLHTLLHFFQRTITSASTVVVLREDGVTEAGKAKVEAVAALGKFLLQLHYGGLLSMDDVSRHVLFLTDLITYPVTPSVPIRRSTSSRISDPPGAQHGHNNIYEMEVQRLTFVAIGSLVDQARHLVSDETWNMTIQALRVILETVASKKTLVEDYAASRYYVDLLRCVYIVVSKPDWCLKEHVGAFVKVLRMCFRYGLSVSEGKASCSRIWEADLKDLMSTWCSDFDELEESAVHADTCGENIMFVSDKSEFISSKFSFDTFNENDAIDLPNDKGAFLCKSTELRLYSLSTIQAMARGDPEGVRKRSALLLLADNMNMQARSEQATLLTVLLSDPMPKVREASATTLAAMLECRQVLEQREISRKGKGLSGSQRQMFVEVQTGLLHVILHEKHSGTLLAAIKALSLYIATAPFSQLPAQVLSGIVLSVSKMLRDSTSSINQSSVKIAAISCLKAALSISPPSTQLEAMISSETYTGSSSSSQPRSLLFDLICHAKQAAPPNVQVEAIMALKAAAHNYPGVAVTYWDEIFEVVAQVINSGLESRSGTMVDAAHFNVPSTFASSVSSPDLVQTPRNADDKQLAHTAIEVQGAAFLFFAGLSPAEFCSLPAAKQDFILSAIMRASQSEETPAIRPAACEADGVLERFGSLSKRYKRSSNYC</sequence>
<feature type="domain" description="DUF4042" evidence="1">
    <location>
        <begin position="383"/>
        <end position="556"/>
    </location>
</feature>